<keyword evidence="4 5" id="KW-0472">Membrane</keyword>
<keyword evidence="3 5" id="KW-1133">Transmembrane helix</keyword>
<dbReference type="Proteomes" id="UP000192578">
    <property type="component" value="Unassembled WGS sequence"/>
</dbReference>
<gene>
    <name evidence="7" type="ORF">BV898_12848</name>
</gene>
<evidence type="ECO:0000256" key="3">
    <source>
        <dbReference type="ARBA" id="ARBA00022989"/>
    </source>
</evidence>
<name>A0A1W0WCN7_HYPEX</name>
<dbReference type="Pfam" id="PF01094">
    <property type="entry name" value="ANF_receptor"/>
    <property type="match status" value="1"/>
</dbReference>
<organism evidence="7 8">
    <name type="scientific">Hypsibius exemplaris</name>
    <name type="common">Freshwater tardigrade</name>
    <dbReference type="NCBI Taxonomy" id="2072580"/>
    <lineage>
        <taxon>Eukaryota</taxon>
        <taxon>Metazoa</taxon>
        <taxon>Ecdysozoa</taxon>
        <taxon>Tardigrada</taxon>
        <taxon>Eutardigrada</taxon>
        <taxon>Parachela</taxon>
        <taxon>Hypsibioidea</taxon>
        <taxon>Hypsibiidae</taxon>
        <taxon>Hypsibius</taxon>
    </lineage>
</organism>
<dbReference type="SUPFAM" id="SSF53822">
    <property type="entry name" value="Periplasmic binding protein-like I"/>
    <property type="match status" value="1"/>
</dbReference>
<dbReference type="InterPro" id="IPR001828">
    <property type="entry name" value="ANF_lig-bd_rcpt"/>
</dbReference>
<protein>
    <recommendedName>
        <fullName evidence="6">Receptor ligand binding region domain-containing protein</fullName>
    </recommendedName>
</protein>
<evidence type="ECO:0000313" key="8">
    <source>
        <dbReference type="Proteomes" id="UP000192578"/>
    </source>
</evidence>
<evidence type="ECO:0000259" key="6">
    <source>
        <dbReference type="Pfam" id="PF01094"/>
    </source>
</evidence>
<evidence type="ECO:0000256" key="4">
    <source>
        <dbReference type="ARBA" id="ARBA00023136"/>
    </source>
</evidence>
<evidence type="ECO:0000313" key="7">
    <source>
        <dbReference type="EMBL" id="OQV12927.1"/>
    </source>
</evidence>
<dbReference type="EMBL" id="MTYJ01000134">
    <property type="protein sequence ID" value="OQV12927.1"/>
    <property type="molecule type" value="Genomic_DNA"/>
</dbReference>
<dbReference type="GO" id="GO:0016020">
    <property type="term" value="C:membrane"/>
    <property type="evidence" value="ECO:0007669"/>
    <property type="project" value="UniProtKB-SubCell"/>
</dbReference>
<evidence type="ECO:0000256" key="2">
    <source>
        <dbReference type="ARBA" id="ARBA00022692"/>
    </source>
</evidence>
<dbReference type="AlphaFoldDB" id="A0A1W0WCN7"/>
<proteinExistence type="predicted"/>
<dbReference type="InterPro" id="IPR028082">
    <property type="entry name" value="Peripla_BP_I"/>
</dbReference>
<sequence length="418" mass="46116">MNVKAPFSPNFITLTSSNTTPSGFVELNPAFAVTLDRLAPQYPRILGSYTLTQLNHTTPASCNPEEWYEQYREMNALFRDGDLIPRPTIVLAGVCSPSIPIIGDFARELDFLMITCQSEDGKVENRPRFPTVISMAGGNNQFYGDAVVAVVERLHWKTAAVINDANSAIPGIAKSRENCRGAIEAFGRKKGSIDVLVVPTDFAQESAHRALKEASNFTRSLHPHIRHGDTVDSRLTWRMNDSLDQKVARAMLSTIIVGSPQVNWTKIAASLRQFRIINLPSLAKNFLACSGEAAEAAVMILNESCMTAGEECTSGKFLPTDVGKNFSLTSRIVSWYRTPKNKFFWLMHGERPPPDRPLCGLHGELCLDGNIRITVTILVPVLAAIILAVIAFIMLRGTSVPANWWIIAEVNLLHARVK</sequence>
<comment type="subcellular location">
    <subcellularLocation>
        <location evidence="1">Membrane</location>
    </subcellularLocation>
</comment>
<dbReference type="OrthoDB" id="10680881at2759"/>
<evidence type="ECO:0000256" key="1">
    <source>
        <dbReference type="ARBA" id="ARBA00004370"/>
    </source>
</evidence>
<feature type="domain" description="Receptor ligand binding region" evidence="6">
    <location>
        <begin position="43"/>
        <end position="194"/>
    </location>
</feature>
<dbReference type="Gene3D" id="3.40.50.2300">
    <property type="match status" value="2"/>
</dbReference>
<keyword evidence="2 5" id="KW-0812">Transmembrane</keyword>
<keyword evidence="8" id="KW-1185">Reference proteome</keyword>
<feature type="transmembrane region" description="Helical" evidence="5">
    <location>
        <begin position="373"/>
        <end position="395"/>
    </location>
</feature>
<accession>A0A1W0WCN7</accession>
<reference evidence="8" key="1">
    <citation type="submission" date="2017-01" db="EMBL/GenBank/DDBJ databases">
        <title>Comparative genomics of anhydrobiosis in the tardigrade Hypsibius dujardini.</title>
        <authorList>
            <person name="Yoshida Y."/>
            <person name="Koutsovoulos G."/>
            <person name="Laetsch D."/>
            <person name="Stevens L."/>
            <person name="Kumar S."/>
            <person name="Horikawa D."/>
            <person name="Ishino K."/>
            <person name="Komine S."/>
            <person name="Tomita M."/>
            <person name="Blaxter M."/>
            <person name="Arakawa K."/>
        </authorList>
    </citation>
    <scope>NUCLEOTIDE SEQUENCE [LARGE SCALE GENOMIC DNA]</scope>
    <source>
        <strain evidence="8">Z151</strain>
    </source>
</reference>
<comment type="caution">
    <text evidence="7">The sequence shown here is derived from an EMBL/GenBank/DDBJ whole genome shotgun (WGS) entry which is preliminary data.</text>
</comment>
<evidence type="ECO:0000256" key="5">
    <source>
        <dbReference type="SAM" id="Phobius"/>
    </source>
</evidence>